<protein>
    <submittedName>
        <fullName evidence="2">Craniofacial development protein 2-like</fullName>
    </submittedName>
</protein>
<dbReference type="Proteomes" id="UP000694846">
    <property type="component" value="Unplaced"/>
</dbReference>
<proteinExistence type="predicted"/>
<dbReference type="GeneID" id="112680697"/>
<gene>
    <name evidence="2" type="primary">LOC112680697</name>
</gene>
<organism evidence="1 2">
    <name type="scientific">Sipha flava</name>
    <name type="common">yellow sugarcane aphid</name>
    <dbReference type="NCBI Taxonomy" id="143950"/>
    <lineage>
        <taxon>Eukaryota</taxon>
        <taxon>Metazoa</taxon>
        <taxon>Ecdysozoa</taxon>
        <taxon>Arthropoda</taxon>
        <taxon>Hexapoda</taxon>
        <taxon>Insecta</taxon>
        <taxon>Pterygota</taxon>
        <taxon>Neoptera</taxon>
        <taxon>Paraneoptera</taxon>
        <taxon>Hemiptera</taxon>
        <taxon>Sternorrhyncha</taxon>
        <taxon>Aphidomorpha</taxon>
        <taxon>Aphidoidea</taxon>
        <taxon>Aphididae</taxon>
        <taxon>Sipha</taxon>
    </lineage>
</organism>
<dbReference type="SUPFAM" id="SSF56219">
    <property type="entry name" value="DNase I-like"/>
    <property type="match status" value="1"/>
</dbReference>
<sequence>MIKYKAEPRDIVVIQVYFPTTEAEENEIEEMYARLEELCKLAKRSDNLIIIGHWNAVIGEGADRQVVGADGLGTRNEKGERLVDFYKQYDLVITNTYQNIHRRKRNQVQRYKTYPGADVNSNHNLLMMKNNVTYKKLKKPTQKERRYDINMLEDHKTAVAYESCISKTFEVPSQNE</sequence>
<name>A0A8B8F888_9HEMI</name>
<dbReference type="RefSeq" id="XP_025406665.1">
    <property type="nucleotide sequence ID" value="XM_025550880.1"/>
</dbReference>
<accession>A0A8B8F888</accession>
<dbReference type="InterPro" id="IPR036691">
    <property type="entry name" value="Endo/exonu/phosph_ase_sf"/>
</dbReference>
<dbReference type="PANTHER" id="PTHR23227">
    <property type="entry name" value="BUCENTAUR RELATED"/>
    <property type="match status" value="1"/>
</dbReference>
<dbReference type="Gene3D" id="3.60.10.10">
    <property type="entry name" value="Endonuclease/exonuclease/phosphatase"/>
    <property type="match status" value="1"/>
</dbReference>
<evidence type="ECO:0000313" key="2">
    <source>
        <dbReference type="RefSeq" id="XP_025406665.1"/>
    </source>
</evidence>
<reference evidence="2" key="1">
    <citation type="submission" date="2025-08" db="UniProtKB">
        <authorList>
            <consortium name="RefSeq"/>
        </authorList>
    </citation>
    <scope>IDENTIFICATION</scope>
    <source>
        <tissue evidence="2">Whole body</tissue>
    </source>
</reference>
<evidence type="ECO:0000313" key="1">
    <source>
        <dbReference type="Proteomes" id="UP000694846"/>
    </source>
</evidence>
<dbReference type="PANTHER" id="PTHR23227:SF85">
    <property type="entry name" value="CRANIOFACIAL DEVELOPMENT PROTEIN 2"/>
    <property type="match status" value="1"/>
</dbReference>
<dbReference type="AlphaFoldDB" id="A0A8B8F888"/>
<keyword evidence="1" id="KW-1185">Reference proteome</keyword>
<dbReference type="OrthoDB" id="425681at2759"/>
<dbReference type="InterPro" id="IPR027124">
    <property type="entry name" value="Swc5/CFDP1/2"/>
</dbReference>